<organism evidence="1">
    <name type="scientific">marine metagenome</name>
    <dbReference type="NCBI Taxonomy" id="408172"/>
    <lineage>
        <taxon>unclassified sequences</taxon>
        <taxon>metagenomes</taxon>
        <taxon>ecological metagenomes</taxon>
    </lineage>
</organism>
<dbReference type="Pfam" id="PF14328">
    <property type="entry name" value="DUF4385"/>
    <property type="match status" value="1"/>
</dbReference>
<dbReference type="AlphaFoldDB" id="A0A382BIA6"/>
<name>A0A382BIA6_9ZZZZ</name>
<evidence type="ECO:0000313" key="1">
    <source>
        <dbReference type="EMBL" id="SVB13012.1"/>
    </source>
</evidence>
<evidence type="ECO:0008006" key="2">
    <source>
        <dbReference type="Google" id="ProtNLM"/>
    </source>
</evidence>
<sequence length="90" mass="10897">MYLDYRDEEDFIGMDMCRKFLEMGFTRARRYANHNSGRKYKKGTKEILPQEEDHMTSKYAKAAKIFKNVRDIVAKSDTYVKMRKEWRSNE</sequence>
<protein>
    <recommendedName>
        <fullName evidence="2">DUF4385 domain-containing protein</fullName>
    </recommendedName>
</protein>
<proteinExistence type="predicted"/>
<accession>A0A382BIA6</accession>
<dbReference type="EMBL" id="UINC01029756">
    <property type="protein sequence ID" value="SVB13012.1"/>
    <property type="molecule type" value="Genomic_DNA"/>
</dbReference>
<gene>
    <name evidence="1" type="ORF">METZ01_LOCUS165866</name>
</gene>
<reference evidence="1" key="1">
    <citation type="submission" date="2018-05" db="EMBL/GenBank/DDBJ databases">
        <authorList>
            <person name="Lanie J.A."/>
            <person name="Ng W.-L."/>
            <person name="Kazmierczak K.M."/>
            <person name="Andrzejewski T.M."/>
            <person name="Davidsen T.M."/>
            <person name="Wayne K.J."/>
            <person name="Tettelin H."/>
            <person name="Glass J.I."/>
            <person name="Rusch D."/>
            <person name="Podicherti R."/>
            <person name="Tsui H.-C.T."/>
            <person name="Winkler M.E."/>
        </authorList>
    </citation>
    <scope>NUCLEOTIDE SEQUENCE</scope>
</reference>
<dbReference type="InterPro" id="IPR025494">
    <property type="entry name" value="DUF4385"/>
</dbReference>